<name>A0A1N6GFL3_9MICO</name>
<proteinExistence type="predicted"/>
<gene>
    <name evidence="2" type="ORF">SAMN05443544_2537</name>
</gene>
<feature type="region of interest" description="Disordered" evidence="1">
    <location>
        <begin position="84"/>
        <end position="108"/>
    </location>
</feature>
<evidence type="ECO:0000313" key="3">
    <source>
        <dbReference type="Proteomes" id="UP000184699"/>
    </source>
</evidence>
<feature type="compositionally biased region" description="Low complexity" evidence="1">
    <location>
        <begin position="97"/>
        <end position="108"/>
    </location>
</feature>
<dbReference type="EMBL" id="FSRJ01000003">
    <property type="protein sequence ID" value="SIO06325.1"/>
    <property type="molecule type" value="Genomic_DNA"/>
</dbReference>
<dbReference type="OrthoDB" id="5008105at2"/>
<dbReference type="AlphaFoldDB" id="A0A1N6GFL3"/>
<sequence length="284" mass="28629">MTDVDDRSGADFPVLDAAAADATADAAARISRLQRLAFGADAPEAERYAAAAELERLRRAAADAAADAAATRDELAAVATGLAAGPAHDERPEDGSDPSTAVAPPAPSTDARGIRWAIAAGAVALVLGLGIGWQLGARSEIAPRETASTAVPEAPAATAVPATTVQLAETSMPGALARPAVESDALDPAWERTYGIDLSSARRLLSLPDGLTVVGALRDGDVCLIASYAPGDGAPACSTYGIVNSEGLRTAVTSETTAMTVRWRTDGTVELSPAAADDDAGSAK</sequence>
<dbReference type="RefSeq" id="WP_143231623.1">
    <property type="nucleotide sequence ID" value="NZ_FSRJ01000003.1"/>
</dbReference>
<evidence type="ECO:0000313" key="2">
    <source>
        <dbReference type="EMBL" id="SIO06325.1"/>
    </source>
</evidence>
<accession>A0A1N6GFL3</accession>
<evidence type="ECO:0000256" key="1">
    <source>
        <dbReference type="SAM" id="MobiDB-lite"/>
    </source>
</evidence>
<keyword evidence="3" id="KW-1185">Reference proteome</keyword>
<reference evidence="3" key="1">
    <citation type="submission" date="2016-11" db="EMBL/GenBank/DDBJ databases">
        <authorList>
            <person name="Varghese N."/>
            <person name="Submissions S."/>
        </authorList>
    </citation>
    <scope>NUCLEOTIDE SEQUENCE [LARGE SCALE GENOMIC DNA]</scope>
    <source>
        <strain evidence="3">DSM 8595</strain>
    </source>
</reference>
<dbReference type="Proteomes" id="UP000184699">
    <property type="component" value="Unassembled WGS sequence"/>
</dbReference>
<organism evidence="2 3">
    <name type="scientific">Agromyces cerinus subsp. cerinus</name>
    <dbReference type="NCBI Taxonomy" id="232089"/>
    <lineage>
        <taxon>Bacteria</taxon>
        <taxon>Bacillati</taxon>
        <taxon>Actinomycetota</taxon>
        <taxon>Actinomycetes</taxon>
        <taxon>Micrococcales</taxon>
        <taxon>Microbacteriaceae</taxon>
        <taxon>Agromyces</taxon>
    </lineage>
</organism>
<protein>
    <submittedName>
        <fullName evidence="2">Uncharacterized protein</fullName>
    </submittedName>
</protein>